<keyword evidence="4" id="KW-0904">Protein phosphatase</keyword>
<dbReference type="Pfam" id="PF00782">
    <property type="entry name" value="DSPc"/>
    <property type="match status" value="1"/>
</dbReference>
<comment type="caution">
    <text evidence="8">The sequence shown here is derived from an EMBL/GenBank/DDBJ whole genome shotgun (WGS) entry which is preliminary data.</text>
</comment>
<organism evidence="8 9">
    <name type="scientific">Humicola insolens</name>
    <name type="common">Soft-rot fungus</name>
    <dbReference type="NCBI Taxonomy" id="85995"/>
    <lineage>
        <taxon>Eukaryota</taxon>
        <taxon>Fungi</taxon>
        <taxon>Dikarya</taxon>
        <taxon>Ascomycota</taxon>
        <taxon>Pezizomycotina</taxon>
        <taxon>Sordariomycetes</taxon>
        <taxon>Sordariomycetidae</taxon>
        <taxon>Sordariales</taxon>
        <taxon>Chaetomiaceae</taxon>
        <taxon>Mycothermus</taxon>
    </lineage>
</organism>
<dbReference type="Proteomes" id="UP001583172">
    <property type="component" value="Unassembled WGS sequence"/>
</dbReference>
<gene>
    <name evidence="8" type="ORF">VTJ49DRAFT_2723</name>
</gene>
<comment type="similarity">
    <text evidence="1">Belongs to the protein-tyrosine phosphatase family. Non-receptor class dual specificity subfamily.</text>
</comment>
<dbReference type="PANTHER" id="PTHR45848:SF4">
    <property type="entry name" value="DUAL SPECIFICITY PROTEIN PHOSPHATASE 12"/>
    <property type="match status" value="1"/>
</dbReference>
<proteinExistence type="inferred from homology"/>
<dbReference type="SUPFAM" id="SSF52799">
    <property type="entry name" value="(Phosphotyrosine protein) phosphatases II"/>
    <property type="match status" value="1"/>
</dbReference>
<keyword evidence="3" id="KW-0378">Hydrolase</keyword>
<feature type="domain" description="Tyrosine specific protein phosphatases" evidence="7">
    <location>
        <begin position="100"/>
        <end position="156"/>
    </location>
</feature>
<accession>A0ABR3VA04</accession>
<dbReference type="SMART" id="SM00195">
    <property type="entry name" value="DSPc"/>
    <property type="match status" value="1"/>
</dbReference>
<dbReference type="CDD" id="cd14518">
    <property type="entry name" value="DSP_fungal_YVH1"/>
    <property type="match status" value="1"/>
</dbReference>
<dbReference type="EMBL" id="JAZGSY010000218">
    <property type="protein sequence ID" value="KAL1838382.1"/>
    <property type="molecule type" value="Genomic_DNA"/>
</dbReference>
<dbReference type="EC" id="3.1.3.48" evidence="2"/>
<evidence type="ECO:0000256" key="1">
    <source>
        <dbReference type="ARBA" id="ARBA00008601"/>
    </source>
</evidence>
<feature type="region of interest" description="Disordered" evidence="5">
    <location>
        <begin position="208"/>
        <end position="232"/>
    </location>
</feature>
<dbReference type="PROSITE" id="PS50054">
    <property type="entry name" value="TYR_PHOSPHATASE_DUAL"/>
    <property type="match status" value="1"/>
</dbReference>
<evidence type="ECO:0000313" key="8">
    <source>
        <dbReference type="EMBL" id="KAL1838382.1"/>
    </source>
</evidence>
<keyword evidence="9" id="KW-1185">Reference proteome</keyword>
<name>A0ABR3VA04_HUMIN</name>
<evidence type="ECO:0000259" key="7">
    <source>
        <dbReference type="PROSITE" id="PS50056"/>
    </source>
</evidence>
<dbReference type="InterPro" id="IPR000340">
    <property type="entry name" value="Dual-sp_phosphatase_cat-dom"/>
</dbReference>
<dbReference type="PANTHER" id="PTHR45848">
    <property type="entry name" value="DUAL SPECIFICITY PROTEIN PHOSPHATASE 12 FAMILY MEMBER"/>
    <property type="match status" value="1"/>
</dbReference>
<dbReference type="PIRSF" id="PIRSF000941">
    <property type="entry name" value="DUSP12"/>
    <property type="match status" value="1"/>
</dbReference>
<dbReference type="InterPro" id="IPR020422">
    <property type="entry name" value="TYR_PHOSPHATASE_DUAL_dom"/>
</dbReference>
<feature type="domain" description="Tyrosine-protein phosphatase" evidence="6">
    <location>
        <begin position="2"/>
        <end position="177"/>
    </location>
</feature>
<protein>
    <recommendedName>
        <fullName evidence="2">protein-tyrosine-phosphatase</fullName>
        <ecNumber evidence="2">3.1.3.48</ecNumber>
    </recommendedName>
</protein>
<evidence type="ECO:0000256" key="4">
    <source>
        <dbReference type="ARBA" id="ARBA00022912"/>
    </source>
</evidence>
<dbReference type="PROSITE" id="PS50056">
    <property type="entry name" value="TYR_PHOSPHATASE_2"/>
    <property type="match status" value="1"/>
</dbReference>
<evidence type="ECO:0000256" key="3">
    <source>
        <dbReference type="ARBA" id="ARBA00022801"/>
    </source>
</evidence>
<evidence type="ECO:0000256" key="5">
    <source>
        <dbReference type="SAM" id="MobiDB-lite"/>
    </source>
</evidence>
<sequence length="380" mass="41871">MVFSRIDGTDELYLGGIFGLRRTQVIRELKITHILSVIKTTLKQDELGHIQHLSIDINDMEDEDILVYLPRMVRFIDRGLRGSEGDEGEGSNDVTGASADTKASSGAVFVHCAMGKSRSVTAIIAYLLWKCPRRFQAPTSREAVAKALEWIRRSRPIAGPNEGFMSQLELWYDMGCPTDNDNAVEKHPAYQRWLYKREVEDAARIGRAPDRIRFEDEEASSEGQTADGQGAGPGCELRCKKCRRVLATGRFIVPHQASENGKQQQQHQQPCPHFFVEALSWMRPVLEKGELDGRLTCPNTKCAASIGRYAWQGFKCSCGQWVAPAFSLQTSKVDEVIVGGKGGGGAGTIAARMAALNIRMPPGMGASVASEGAERTRENL</sequence>
<dbReference type="InterPro" id="IPR029021">
    <property type="entry name" value="Prot-tyrosine_phosphatase-like"/>
</dbReference>
<dbReference type="InterPro" id="IPR000387">
    <property type="entry name" value="Tyr_Pase_dom"/>
</dbReference>
<evidence type="ECO:0000259" key="6">
    <source>
        <dbReference type="PROSITE" id="PS50054"/>
    </source>
</evidence>
<evidence type="ECO:0000256" key="2">
    <source>
        <dbReference type="ARBA" id="ARBA00013064"/>
    </source>
</evidence>
<dbReference type="Gene3D" id="3.90.190.10">
    <property type="entry name" value="Protein tyrosine phosphatase superfamily"/>
    <property type="match status" value="1"/>
</dbReference>
<evidence type="ECO:0000313" key="9">
    <source>
        <dbReference type="Proteomes" id="UP001583172"/>
    </source>
</evidence>
<reference evidence="8 9" key="1">
    <citation type="journal article" date="2024" name="Commun. Biol.">
        <title>Comparative genomic analysis of thermophilic fungi reveals convergent evolutionary adaptations and gene losses.</title>
        <authorList>
            <person name="Steindorff A.S."/>
            <person name="Aguilar-Pontes M.V."/>
            <person name="Robinson A.J."/>
            <person name="Andreopoulos B."/>
            <person name="LaButti K."/>
            <person name="Kuo A."/>
            <person name="Mondo S."/>
            <person name="Riley R."/>
            <person name="Otillar R."/>
            <person name="Haridas S."/>
            <person name="Lipzen A."/>
            <person name="Grimwood J."/>
            <person name="Schmutz J."/>
            <person name="Clum A."/>
            <person name="Reid I.D."/>
            <person name="Moisan M.C."/>
            <person name="Butler G."/>
            <person name="Nguyen T.T.M."/>
            <person name="Dewar K."/>
            <person name="Conant G."/>
            <person name="Drula E."/>
            <person name="Henrissat B."/>
            <person name="Hansel C."/>
            <person name="Singer S."/>
            <person name="Hutchinson M.I."/>
            <person name="de Vries R.P."/>
            <person name="Natvig D.O."/>
            <person name="Powell A.J."/>
            <person name="Tsang A."/>
            <person name="Grigoriev I.V."/>
        </authorList>
    </citation>
    <scope>NUCLEOTIDE SEQUENCE [LARGE SCALE GENOMIC DNA]</scope>
    <source>
        <strain evidence="8 9">CBS 620.91</strain>
    </source>
</reference>
<dbReference type="InterPro" id="IPR016278">
    <property type="entry name" value="DUSP12"/>
</dbReference>